<evidence type="ECO:0000313" key="2">
    <source>
        <dbReference type="EMBL" id="ABU59067.1"/>
    </source>
</evidence>
<dbReference type="KEGG" id="rca:Rcas_3010"/>
<name>A7NND4_ROSCS</name>
<dbReference type="EMBL" id="CP000804">
    <property type="protein sequence ID" value="ABU59067.1"/>
    <property type="molecule type" value="Genomic_DNA"/>
</dbReference>
<dbReference type="Proteomes" id="UP000000263">
    <property type="component" value="Chromosome"/>
</dbReference>
<protein>
    <recommendedName>
        <fullName evidence="4">DUF2304 domain-containing protein</fullName>
    </recommendedName>
</protein>
<feature type="transmembrane region" description="Helical" evidence="1">
    <location>
        <begin position="6"/>
        <end position="22"/>
    </location>
</feature>
<dbReference type="RefSeq" id="WP_012121491.1">
    <property type="nucleotide sequence ID" value="NC_009767.1"/>
</dbReference>
<evidence type="ECO:0000256" key="1">
    <source>
        <dbReference type="SAM" id="Phobius"/>
    </source>
</evidence>
<sequence>MNEWVLRLIVALIFAGILAYQARTTVGRPMTRRAYTLGATAFLAFAALNLALATGADFGIIQIVLGILAVALLLYAVASLLMGARAGEMRRGQESAAKMIEEFKKRRERQDGG</sequence>
<reference evidence="2 3" key="1">
    <citation type="submission" date="2007-08" db="EMBL/GenBank/DDBJ databases">
        <title>Complete sequence of Roseiflexus castenholzii DSM 13941.</title>
        <authorList>
            <consortium name="US DOE Joint Genome Institute"/>
            <person name="Copeland A."/>
            <person name="Lucas S."/>
            <person name="Lapidus A."/>
            <person name="Barry K."/>
            <person name="Glavina del Rio T."/>
            <person name="Dalin E."/>
            <person name="Tice H."/>
            <person name="Pitluck S."/>
            <person name="Thompson L.S."/>
            <person name="Brettin T."/>
            <person name="Bruce D."/>
            <person name="Detter J.C."/>
            <person name="Han C."/>
            <person name="Tapia R."/>
            <person name="Schmutz J."/>
            <person name="Larimer F."/>
            <person name="Land M."/>
            <person name="Hauser L."/>
            <person name="Kyrpides N."/>
            <person name="Mikhailova N."/>
            <person name="Bryant D.A."/>
            <person name="Hanada S."/>
            <person name="Tsukatani Y."/>
            <person name="Richardson P."/>
        </authorList>
    </citation>
    <scope>NUCLEOTIDE SEQUENCE [LARGE SCALE GENOMIC DNA]</scope>
    <source>
        <strain evidence="3">DSM 13941 / HLO8</strain>
    </source>
</reference>
<dbReference type="HOGENOM" id="CLU_2131668_0_0_0"/>
<organism evidence="2 3">
    <name type="scientific">Roseiflexus castenholzii (strain DSM 13941 / HLO8)</name>
    <dbReference type="NCBI Taxonomy" id="383372"/>
    <lineage>
        <taxon>Bacteria</taxon>
        <taxon>Bacillati</taxon>
        <taxon>Chloroflexota</taxon>
        <taxon>Chloroflexia</taxon>
        <taxon>Chloroflexales</taxon>
        <taxon>Roseiflexineae</taxon>
        <taxon>Roseiflexaceae</taxon>
        <taxon>Roseiflexus</taxon>
    </lineage>
</organism>
<accession>A7NND4</accession>
<feature type="transmembrane region" description="Helical" evidence="1">
    <location>
        <begin position="59"/>
        <end position="81"/>
    </location>
</feature>
<gene>
    <name evidence="2" type="ordered locus">Rcas_3010</name>
</gene>
<dbReference type="OrthoDB" id="9969397at2"/>
<keyword evidence="1" id="KW-0472">Membrane</keyword>
<keyword evidence="3" id="KW-1185">Reference proteome</keyword>
<feature type="transmembrane region" description="Helical" evidence="1">
    <location>
        <begin position="34"/>
        <end position="53"/>
    </location>
</feature>
<keyword evidence="1" id="KW-1133">Transmembrane helix</keyword>
<keyword evidence="1" id="KW-0812">Transmembrane</keyword>
<proteinExistence type="predicted"/>
<dbReference type="AlphaFoldDB" id="A7NND4"/>
<evidence type="ECO:0000313" key="3">
    <source>
        <dbReference type="Proteomes" id="UP000000263"/>
    </source>
</evidence>
<evidence type="ECO:0008006" key="4">
    <source>
        <dbReference type="Google" id="ProtNLM"/>
    </source>
</evidence>
<dbReference type="STRING" id="383372.Rcas_3010"/>